<feature type="domain" description="MACPF" evidence="2">
    <location>
        <begin position="353"/>
        <end position="727"/>
    </location>
</feature>
<sequence length="999" mass="114317">MKISVKDIFFHLILVQIIIYNIKCEISESLYTSKSDDTYSIDEYNVANLINEKQSHITNTNLVNQNERLNNSYKGLLNNQLDSLGKRHVLQHSPGNNNNNNISVLEKLNKDNSLIKHTKRGAYFIHIKQHNIINKNETKLNTNTNNAQFTNTKKSIISSHDHLDKYNKTYIDNLKSVKNNFIVPILDDNNTDFDDNNYLESEKYIPIKYPFDGHEMKHNNSNVDGNNIYHNEGTNKKSDVTEKENYNGNIKPTTCTKNKKESINKTLDTGNEFDLRNALLDDYKPDVNNYTNIKKSFKNKKKQRVTEKFKDFDLADALTPNINEHISINDGERNNENANFISMKDWGTNDEISQKGTLYKEDVDMSLKYLGLGYDIIMGNPEGDPLLSVDPGFRAPVLQINIKDVGISNNNDNIELNEGNQDSHSNIDDIKDGDNKKNRSNKKKIIPWIIPEHSCNQSKNVEEIKSLEEYTLELLSDVKVSTPSIFPYSFSASAGYKNALKKFKIQNSIIFMMKIYCLRYYTGIPTTTAMWEFTHNFRNALNKLPHTFDGLKEDNECTYEYYISKSHSPQCEKNVNKWMTFFKLHGTHVAHEMYLGGKIIIKVNIEKEEYNKIKENNLNMKTIFDFYFHKMGLSVRKNKQVQKFINKIHGSKTVSILGGHPGLNIDDSSFFEKWINSIDKNSMPIRTKLLPFSFFMDDPNMIKAYSDALIFYGLTYGIQIFDKKQYNHNEISIGDYLEKSIQKIYHGAPPGLLICPIGSTILMGFSLNLDFYKNQSLNEIVGINTCEQMKESCSGNGFTNKYSDIRIWGLCSEKPLYFIKQVVEQNEATKTTATCPENSVILFGFALMKGTGRSSANVVDLYPCRTGQNSCSAVLQNQKFKQSMIYIACVDKTTIGLDNLQTFTKVKNLGYVDPNNYQNDGYLDFECPQNSTLVFGFALEFHTNFQKARNNFIKCSKEENTCSIKGVGINTNLYLFKKDKHSLGIVALCRSAASKMGQN</sequence>
<feature type="compositionally biased region" description="Basic and acidic residues" evidence="1">
    <location>
        <begin position="425"/>
        <end position="437"/>
    </location>
</feature>
<evidence type="ECO:0000313" key="3">
    <source>
        <dbReference type="EMBL" id="CXJ20201.1"/>
    </source>
</evidence>
<evidence type="ECO:0000313" key="4">
    <source>
        <dbReference type="EMBL" id="SCO62693.1"/>
    </source>
</evidence>
<proteinExistence type="predicted"/>
<dbReference type="Pfam" id="PF01823">
    <property type="entry name" value="MACPF"/>
    <property type="match status" value="1"/>
</dbReference>
<evidence type="ECO:0000313" key="5">
    <source>
        <dbReference type="Proteomes" id="UP000069549"/>
    </source>
</evidence>
<dbReference type="Proteomes" id="UP000219974">
    <property type="component" value="Chromosome 14"/>
</dbReference>
<name>A0A113T269_PLABE</name>
<feature type="region of interest" description="Disordered" evidence="1">
    <location>
        <begin position="413"/>
        <end position="439"/>
    </location>
</feature>
<evidence type="ECO:0000313" key="6">
    <source>
        <dbReference type="Proteomes" id="UP000219974"/>
    </source>
</evidence>
<evidence type="ECO:0000259" key="2">
    <source>
        <dbReference type="PROSITE" id="PS51412"/>
    </source>
</evidence>
<dbReference type="Proteomes" id="UP000069549">
    <property type="component" value="Chromosome 14"/>
</dbReference>
<dbReference type="VEuPathDB" id="PlasmoDB:PBANKA_1432400"/>
<dbReference type="InterPro" id="IPR020864">
    <property type="entry name" value="MACPF"/>
</dbReference>
<gene>
    <name evidence="3" type="primary">PLP2</name>
    <name evidence="3" type="ORF">PBK173_000460100</name>
    <name evidence="4" type="ORF">PBSP11RLL_000449100</name>
</gene>
<reference evidence="3 5" key="1">
    <citation type="submission" date="2016-02" db="EMBL/GenBank/DDBJ databases">
        <authorList>
            <consortium name="Pathogen Informatics"/>
        </authorList>
    </citation>
    <scope>NUCLEOTIDE SEQUENCE [LARGE SCALE GENOMIC DNA]</scope>
    <source>
        <strain evidence="3 5">K173</strain>
        <strain evidence="4 6">SP11 RLL</strain>
    </source>
</reference>
<dbReference type="AlphaFoldDB" id="A0A113T269"/>
<dbReference type="EMBL" id="LT608278">
    <property type="protein sequence ID" value="SCO62693.1"/>
    <property type="molecule type" value="Genomic_DNA"/>
</dbReference>
<dbReference type="PROSITE" id="PS51412">
    <property type="entry name" value="MACPF_2"/>
    <property type="match status" value="1"/>
</dbReference>
<accession>A0A113T269</accession>
<protein>
    <submittedName>
        <fullName evidence="3">Perforin-like protein 2</fullName>
    </submittedName>
</protein>
<dbReference type="EMBL" id="LT160034">
    <property type="protein sequence ID" value="CXJ20201.1"/>
    <property type="molecule type" value="Genomic_DNA"/>
</dbReference>
<evidence type="ECO:0000256" key="1">
    <source>
        <dbReference type="SAM" id="MobiDB-lite"/>
    </source>
</evidence>
<organism evidence="3 5">
    <name type="scientific">Plasmodium berghei</name>
    <dbReference type="NCBI Taxonomy" id="5821"/>
    <lineage>
        <taxon>Eukaryota</taxon>
        <taxon>Sar</taxon>
        <taxon>Alveolata</taxon>
        <taxon>Apicomplexa</taxon>
        <taxon>Aconoidasida</taxon>
        <taxon>Haemosporida</taxon>
        <taxon>Plasmodiidae</taxon>
        <taxon>Plasmodium</taxon>
        <taxon>Plasmodium (Vinckeia)</taxon>
    </lineage>
</organism>